<protein>
    <submittedName>
        <fullName evidence="2">Uncharacterized protein</fullName>
    </submittedName>
</protein>
<accession>A0A4C1Y8J8</accession>
<keyword evidence="3" id="KW-1185">Reference proteome</keyword>
<gene>
    <name evidence="2" type="ORF">EVAR_58004_1</name>
</gene>
<evidence type="ECO:0000256" key="1">
    <source>
        <dbReference type="SAM" id="MobiDB-lite"/>
    </source>
</evidence>
<evidence type="ECO:0000313" key="2">
    <source>
        <dbReference type="EMBL" id="GBP72238.1"/>
    </source>
</evidence>
<comment type="caution">
    <text evidence="2">The sequence shown here is derived from an EMBL/GenBank/DDBJ whole genome shotgun (WGS) entry which is preliminary data.</text>
</comment>
<feature type="region of interest" description="Disordered" evidence="1">
    <location>
        <begin position="227"/>
        <end position="247"/>
    </location>
</feature>
<dbReference type="AlphaFoldDB" id="A0A4C1Y8J8"/>
<proteinExistence type="predicted"/>
<reference evidence="2 3" key="1">
    <citation type="journal article" date="2019" name="Commun. Biol.">
        <title>The bagworm genome reveals a unique fibroin gene that provides high tensile strength.</title>
        <authorList>
            <person name="Kono N."/>
            <person name="Nakamura H."/>
            <person name="Ohtoshi R."/>
            <person name="Tomita M."/>
            <person name="Numata K."/>
            <person name="Arakawa K."/>
        </authorList>
    </citation>
    <scope>NUCLEOTIDE SEQUENCE [LARGE SCALE GENOMIC DNA]</scope>
</reference>
<dbReference type="EMBL" id="BGZK01001138">
    <property type="protein sequence ID" value="GBP72238.1"/>
    <property type="molecule type" value="Genomic_DNA"/>
</dbReference>
<sequence>MHYSLIHLDGPWALPRLRKPSAIIAVNAAGQVTWMGPGRVDAARRHGNAPASFPEEHAVCSHRLMCGFSVTSLRGHALRKSFHFGSDPKPPTAVLRGAGGVDARRHCRVDRVRDRRLNVFSEARSERFYTAVGNALVIPSGLRMLMSGGDDLLSAIAQLLPGDGRVGLKLTSFCRLNRHETRHFQCRRYEKYMYTHRSECRRLKHRTHDKRCSRRCAPSTTADFTNGGARAGAGFRENAAGRSGRTN</sequence>
<dbReference type="Proteomes" id="UP000299102">
    <property type="component" value="Unassembled WGS sequence"/>
</dbReference>
<evidence type="ECO:0000313" key="3">
    <source>
        <dbReference type="Proteomes" id="UP000299102"/>
    </source>
</evidence>
<organism evidence="2 3">
    <name type="scientific">Eumeta variegata</name>
    <name type="common">Bagworm moth</name>
    <name type="synonym">Eumeta japonica</name>
    <dbReference type="NCBI Taxonomy" id="151549"/>
    <lineage>
        <taxon>Eukaryota</taxon>
        <taxon>Metazoa</taxon>
        <taxon>Ecdysozoa</taxon>
        <taxon>Arthropoda</taxon>
        <taxon>Hexapoda</taxon>
        <taxon>Insecta</taxon>
        <taxon>Pterygota</taxon>
        <taxon>Neoptera</taxon>
        <taxon>Endopterygota</taxon>
        <taxon>Lepidoptera</taxon>
        <taxon>Glossata</taxon>
        <taxon>Ditrysia</taxon>
        <taxon>Tineoidea</taxon>
        <taxon>Psychidae</taxon>
        <taxon>Oiketicinae</taxon>
        <taxon>Eumeta</taxon>
    </lineage>
</organism>
<name>A0A4C1Y8J8_EUMVA</name>